<dbReference type="SUPFAM" id="SSF54211">
    <property type="entry name" value="Ribosomal protein S5 domain 2-like"/>
    <property type="match status" value="1"/>
</dbReference>
<reference evidence="8 10" key="2">
    <citation type="journal article" date="2018" name="Microb. Genom.">
        <title>Deciphering the unexplored Leptospira diversity from soils uncovers genomic evolution to virulence.</title>
        <authorList>
            <person name="Thibeaux R."/>
            <person name="Iraola G."/>
            <person name="Ferres I."/>
            <person name="Bierque E."/>
            <person name="Girault D."/>
            <person name="Soupe-Gilbert M.E."/>
            <person name="Picardeau M."/>
            <person name="Goarant C."/>
        </authorList>
    </citation>
    <scope>NUCLEOTIDE SEQUENCE [LARGE SCALE GENOMIC DNA]</scope>
    <source>
        <strain evidence="8 10">ATI7-C-A5</strain>
    </source>
</reference>
<dbReference type="InterPro" id="IPR020568">
    <property type="entry name" value="Ribosomal_Su5_D2-typ_SF"/>
</dbReference>
<keyword evidence="4 5" id="KW-0234">DNA repair</keyword>
<keyword evidence="8" id="KW-0255">Endonuclease</keyword>
<dbReference type="Gene3D" id="3.30.565.10">
    <property type="entry name" value="Histidine kinase-like ATPase, C-terminal domain"/>
    <property type="match status" value="1"/>
</dbReference>
<dbReference type="InterPro" id="IPR036890">
    <property type="entry name" value="HATPase_C_sf"/>
</dbReference>
<dbReference type="OrthoDB" id="9763467at2"/>
<dbReference type="SMART" id="SM00853">
    <property type="entry name" value="MutL_C"/>
    <property type="match status" value="1"/>
</dbReference>
<dbReference type="PANTHER" id="PTHR10073">
    <property type="entry name" value="DNA MISMATCH REPAIR PROTEIN MLH, PMS, MUTL"/>
    <property type="match status" value="1"/>
</dbReference>
<evidence type="ECO:0000313" key="10">
    <source>
        <dbReference type="Proteomes" id="UP000232122"/>
    </source>
</evidence>
<dbReference type="FunFam" id="3.30.565.10:FF:000003">
    <property type="entry name" value="DNA mismatch repair endonuclease MutL"/>
    <property type="match status" value="1"/>
</dbReference>
<evidence type="ECO:0000256" key="4">
    <source>
        <dbReference type="ARBA" id="ARBA00023204"/>
    </source>
</evidence>
<evidence type="ECO:0000313" key="9">
    <source>
        <dbReference type="EMBL" id="PJZ94473.1"/>
    </source>
</evidence>
<dbReference type="InterPro" id="IPR038973">
    <property type="entry name" value="MutL/Mlh/Pms-like"/>
</dbReference>
<sequence>MGKIRELSPELINQIAAGEVIESAHSVVKELVENSMDAGATQIDIESKDGGLSLLRITDNGSGIDPEDLEPALRRHATSKIREYGDLESVLSYGFRGEALASIASVSRLTLESGTKNHKTAWRIRSEGGTISDREEIPGFVGTKILVEELFFNTPVRRKFLKSIRSEDKKIRDRVTTQALVREDVRFRLFQDGKETFVLPAREDKKERIVDLFGENFRDHLLPVSLERGGISASGFISDPDFYKSNRTGQFVFVNGRPIEIKYGSALLKKAYDELLPPNGHPYCFLFFEIDPSRVDVNVHPAKKEIRFLDEEGFNGFFLTLIQNELRSSTPVSFLELKKRLLKPSHDSFTSSSLYQNRSSSAGQSPLLSRDLFADVPRQEGFELDRMGPGASLTALTDQAVKHSAFVPKKHFGVLFETFILAEAEDGFYIIDQHTAHERIRYEEVLRKLEKKNYGIQPLLTPMRIDVSKQEQEDILNRRKEYEEVGIHLDALGEDSVVLREIPAYLEPGMEKETILDFLNRTEGAKASEPELYDLMAKCVACRSAIKKGDQLSDPILAEILNRLSYCENPSRCPHGRPTLVKLSRNDLERMFHRK</sequence>
<evidence type="ECO:0000256" key="3">
    <source>
        <dbReference type="ARBA" id="ARBA00022763"/>
    </source>
</evidence>
<dbReference type="InterPro" id="IPR037198">
    <property type="entry name" value="MutL_C_sf"/>
</dbReference>
<dbReference type="Gene3D" id="3.30.1370.100">
    <property type="entry name" value="MutL, C-terminal domain, regulatory subdomain"/>
    <property type="match status" value="1"/>
</dbReference>
<evidence type="ECO:0000256" key="2">
    <source>
        <dbReference type="ARBA" id="ARBA00021975"/>
    </source>
</evidence>
<comment type="function">
    <text evidence="5">This protein is involved in the repair of mismatches in DNA. It is required for dam-dependent methyl-directed DNA mismatch repair. May act as a 'molecular matchmaker', a protein that promotes the formation of a stable complex between two or more DNA-binding proteins in an ATP-dependent manner without itself being part of a final effector complex.</text>
</comment>
<dbReference type="GO" id="GO:0004519">
    <property type="term" value="F:endonuclease activity"/>
    <property type="evidence" value="ECO:0007669"/>
    <property type="project" value="UniProtKB-KW"/>
</dbReference>
<dbReference type="Gene3D" id="3.30.1540.20">
    <property type="entry name" value="MutL, C-terminal domain, dimerisation subdomain"/>
    <property type="match status" value="1"/>
</dbReference>
<dbReference type="SUPFAM" id="SSF118116">
    <property type="entry name" value="DNA mismatch repair protein MutL"/>
    <property type="match status" value="1"/>
</dbReference>
<dbReference type="InterPro" id="IPR014790">
    <property type="entry name" value="MutL_C"/>
</dbReference>
<dbReference type="InterPro" id="IPR013507">
    <property type="entry name" value="DNA_mismatch_S5_2-like"/>
</dbReference>
<comment type="similarity">
    <text evidence="1 5">Belongs to the DNA mismatch repair MutL/HexB family.</text>
</comment>
<dbReference type="PROSITE" id="PS00058">
    <property type="entry name" value="DNA_MISMATCH_REPAIR_1"/>
    <property type="match status" value="1"/>
</dbReference>
<reference evidence="9" key="1">
    <citation type="submission" date="2017-07" db="EMBL/GenBank/DDBJ databases">
        <title>Leptospira spp. isolated from tropical soils.</title>
        <authorList>
            <person name="Thibeaux R."/>
            <person name="Iraola G."/>
            <person name="Ferres I."/>
            <person name="Bierque E."/>
            <person name="Girault D."/>
            <person name="Soupe-Gilbert M.-E."/>
            <person name="Picardeau M."/>
            <person name="Goarant C."/>
        </authorList>
    </citation>
    <scope>NUCLEOTIDE SEQUENCE [LARGE SCALE GENOMIC DNA]</scope>
    <source>
        <strain evidence="9">ATI7-C-A5</strain>
    </source>
</reference>
<dbReference type="Gene3D" id="3.30.230.10">
    <property type="match status" value="1"/>
</dbReference>
<name>A0A2N0BD58_9LEPT</name>
<organism evidence="9">
    <name type="scientific">Leptospira ellisii</name>
    <dbReference type="NCBI Taxonomy" id="2023197"/>
    <lineage>
        <taxon>Bacteria</taxon>
        <taxon>Pseudomonadati</taxon>
        <taxon>Spirochaetota</taxon>
        <taxon>Spirochaetia</taxon>
        <taxon>Leptospirales</taxon>
        <taxon>Leptospiraceae</taxon>
        <taxon>Leptospira</taxon>
    </lineage>
</organism>
<dbReference type="Pfam" id="PF01119">
    <property type="entry name" value="DNA_mis_repair"/>
    <property type="match status" value="1"/>
</dbReference>
<feature type="domain" description="MutL C-terminal dimerisation" evidence="6">
    <location>
        <begin position="411"/>
        <end position="552"/>
    </location>
</feature>
<dbReference type="GO" id="GO:0030983">
    <property type="term" value="F:mismatched DNA binding"/>
    <property type="evidence" value="ECO:0007669"/>
    <property type="project" value="InterPro"/>
</dbReference>
<reference evidence="8" key="3">
    <citation type="submission" date="2023-10" db="EMBL/GenBank/DDBJ databases">
        <authorList>
            <person name="Picardeau M."/>
            <person name="Thibeaux R."/>
        </authorList>
    </citation>
    <scope>NUCLEOTIDE SEQUENCE</scope>
    <source>
        <strain evidence="8">ATI7-C-A5</strain>
    </source>
</reference>
<dbReference type="CDD" id="cd00782">
    <property type="entry name" value="MutL_Trans"/>
    <property type="match status" value="1"/>
</dbReference>
<keyword evidence="3 5" id="KW-0227">DNA damage</keyword>
<dbReference type="GO" id="GO:0032300">
    <property type="term" value="C:mismatch repair complex"/>
    <property type="evidence" value="ECO:0007669"/>
    <property type="project" value="InterPro"/>
</dbReference>
<dbReference type="GO" id="GO:0005524">
    <property type="term" value="F:ATP binding"/>
    <property type="evidence" value="ECO:0007669"/>
    <property type="project" value="InterPro"/>
</dbReference>
<dbReference type="InterPro" id="IPR014762">
    <property type="entry name" value="DNA_mismatch_repair_CS"/>
</dbReference>
<dbReference type="InterPro" id="IPR014721">
    <property type="entry name" value="Ribsml_uS5_D2-typ_fold_subgr"/>
</dbReference>
<dbReference type="HAMAP" id="MF_00149">
    <property type="entry name" value="DNA_mis_repair"/>
    <property type="match status" value="1"/>
</dbReference>
<dbReference type="Pfam" id="PF13589">
    <property type="entry name" value="HATPase_c_3"/>
    <property type="match status" value="1"/>
</dbReference>
<protein>
    <recommendedName>
        <fullName evidence="2 5">DNA mismatch repair protein MutL</fullName>
    </recommendedName>
</protein>
<dbReference type="EMBL" id="NPEF02000025">
    <property type="protein sequence ID" value="MDV6237457.1"/>
    <property type="molecule type" value="Genomic_DNA"/>
</dbReference>
<dbReference type="Pfam" id="PF08676">
    <property type="entry name" value="MutL_C"/>
    <property type="match status" value="1"/>
</dbReference>
<keyword evidence="10" id="KW-1185">Reference proteome</keyword>
<dbReference type="SMART" id="SM01340">
    <property type="entry name" value="DNA_mis_repair"/>
    <property type="match status" value="1"/>
</dbReference>
<dbReference type="NCBIfam" id="TIGR00585">
    <property type="entry name" value="mutl"/>
    <property type="match status" value="1"/>
</dbReference>
<dbReference type="InterPro" id="IPR042121">
    <property type="entry name" value="MutL_C_regsub"/>
</dbReference>
<evidence type="ECO:0000256" key="1">
    <source>
        <dbReference type="ARBA" id="ARBA00006082"/>
    </source>
</evidence>
<dbReference type="Proteomes" id="UP000232122">
    <property type="component" value="Unassembled WGS sequence"/>
</dbReference>
<keyword evidence="8" id="KW-0540">Nuclease</keyword>
<evidence type="ECO:0000259" key="7">
    <source>
        <dbReference type="SMART" id="SM01340"/>
    </source>
</evidence>
<dbReference type="RefSeq" id="WP_100764581.1">
    <property type="nucleotide sequence ID" value="NZ_NPEF02000025.1"/>
</dbReference>
<dbReference type="GO" id="GO:0016887">
    <property type="term" value="F:ATP hydrolysis activity"/>
    <property type="evidence" value="ECO:0007669"/>
    <property type="project" value="InterPro"/>
</dbReference>
<comment type="caution">
    <text evidence="9">The sequence shown here is derived from an EMBL/GenBank/DDBJ whole genome shotgun (WGS) entry which is preliminary data.</text>
</comment>
<evidence type="ECO:0000259" key="6">
    <source>
        <dbReference type="SMART" id="SM00853"/>
    </source>
</evidence>
<dbReference type="InterPro" id="IPR020667">
    <property type="entry name" value="DNA_mismatch_repair_MutL"/>
</dbReference>
<accession>A0A2N0BD58</accession>
<dbReference type="InterPro" id="IPR002099">
    <property type="entry name" value="MutL/Mlh/PMS"/>
</dbReference>
<dbReference type="SUPFAM" id="SSF55874">
    <property type="entry name" value="ATPase domain of HSP90 chaperone/DNA topoisomerase II/histidine kinase"/>
    <property type="match status" value="1"/>
</dbReference>
<dbReference type="CDD" id="cd16926">
    <property type="entry name" value="HATPase_MutL-MLH-PMS-like"/>
    <property type="match status" value="1"/>
</dbReference>
<evidence type="ECO:0000313" key="8">
    <source>
        <dbReference type="EMBL" id="MDV6237457.1"/>
    </source>
</evidence>
<dbReference type="AlphaFoldDB" id="A0A2N0BD58"/>
<dbReference type="GO" id="GO:0006298">
    <property type="term" value="P:mismatch repair"/>
    <property type="evidence" value="ECO:0007669"/>
    <property type="project" value="UniProtKB-UniRule"/>
</dbReference>
<gene>
    <name evidence="5 8" type="primary">mutL</name>
    <name evidence="8" type="ORF">CH379_017625</name>
    <name evidence="9" type="ORF">CH379_02440</name>
</gene>
<proteinExistence type="inferred from homology"/>
<dbReference type="GO" id="GO:0140664">
    <property type="term" value="F:ATP-dependent DNA damage sensor activity"/>
    <property type="evidence" value="ECO:0007669"/>
    <property type="project" value="InterPro"/>
</dbReference>
<dbReference type="EMBL" id="NPEF01000014">
    <property type="protein sequence ID" value="PJZ94473.1"/>
    <property type="molecule type" value="Genomic_DNA"/>
</dbReference>
<keyword evidence="8" id="KW-0378">Hydrolase</keyword>
<dbReference type="PANTHER" id="PTHR10073:SF12">
    <property type="entry name" value="DNA MISMATCH REPAIR PROTEIN MLH1"/>
    <property type="match status" value="1"/>
</dbReference>
<evidence type="ECO:0000256" key="5">
    <source>
        <dbReference type="HAMAP-Rule" id="MF_00149"/>
    </source>
</evidence>
<dbReference type="InterPro" id="IPR042120">
    <property type="entry name" value="MutL_C_dimsub"/>
</dbReference>
<feature type="domain" description="DNA mismatch repair protein S5" evidence="7">
    <location>
        <begin position="209"/>
        <end position="327"/>
    </location>
</feature>